<dbReference type="EMBL" id="UZAU01000738">
    <property type="status" value="NOT_ANNOTATED_CDS"/>
    <property type="molecule type" value="Genomic_DNA"/>
</dbReference>
<reference evidence="2" key="2">
    <citation type="submission" date="2021-03" db="UniProtKB">
        <authorList>
            <consortium name="EnsemblPlants"/>
        </authorList>
    </citation>
    <scope>IDENTIFICATION</scope>
</reference>
<dbReference type="Gramene" id="evm.model.09.792">
    <property type="protein sequence ID" value="cds.evm.model.09.792"/>
    <property type="gene ID" value="evm.TU.09.792"/>
</dbReference>
<organism evidence="2 3">
    <name type="scientific">Cannabis sativa</name>
    <name type="common">Hemp</name>
    <name type="synonym">Marijuana</name>
    <dbReference type="NCBI Taxonomy" id="3483"/>
    <lineage>
        <taxon>Eukaryota</taxon>
        <taxon>Viridiplantae</taxon>
        <taxon>Streptophyta</taxon>
        <taxon>Embryophyta</taxon>
        <taxon>Tracheophyta</taxon>
        <taxon>Spermatophyta</taxon>
        <taxon>Magnoliopsida</taxon>
        <taxon>eudicotyledons</taxon>
        <taxon>Gunneridae</taxon>
        <taxon>Pentapetalae</taxon>
        <taxon>rosids</taxon>
        <taxon>fabids</taxon>
        <taxon>Rosales</taxon>
        <taxon>Cannabaceae</taxon>
        <taxon>Cannabis</taxon>
    </lineage>
</organism>
<dbReference type="EnsemblPlants" id="evm.model.09.792">
    <property type="protein sequence ID" value="cds.evm.model.09.792"/>
    <property type="gene ID" value="evm.TU.09.792"/>
</dbReference>
<reference evidence="2" key="1">
    <citation type="submission" date="2018-11" db="EMBL/GenBank/DDBJ databases">
        <authorList>
            <person name="Grassa J C."/>
        </authorList>
    </citation>
    <scope>NUCLEOTIDE SEQUENCE [LARGE SCALE GENOMIC DNA]</scope>
</reference>
<name>A0A803QHD7_CANSA</name>
<evidence type="ECO:0000313" key="3">
    <source>
        <dbReference type="Proteomes" id="UP000596661"/>
    </source>
</evidence>
<accession>A0A803QHD7</accession>
<keyword evidence="3" id="KW-1185">Reference proteome</keyword>
<sequence>MAKFVGKVLNFGRRLRGFFSTEDYSKHKMGSDPTGPQGRLNEESKKKVGNSLGSSGNFDFHRSFLHFCLPKEGGKAFRAKEKEVRGYGVPLPNATGGNDIAKCLAIDVEFVSGSGETIHDQRRKFGRKSKFQHDFINERPLHSIKRFVHVKLYHHPTTFSCFPPFDGMQKLLSHKNIVRNKPSFKEGALIWGDQGVEDSFDYISQDFRNNFINSGANANRPKI</sequence>
<dbReference type="Proteomes" id="UP000596661">
    <property type="component" value="Chromosome 9"/>
</dbReference>
<evidence type="ECO:0000313" key="2">
    <source>
        <dbReference type="EnsemblPlants" id="cds.evm.model.09.792"/>
    </source>
</evidence>
<feature type="region of interest" description="Disordered" evidence="1">
    <location>
        <begin position="25"/>
        <end position="50"/>
    </location>
</feature>
<protein>
    <submittedName>
        <fullName evidence="2">Uncharacterized protein</fullName>
    </submittedName>
</protein>
<dbReference type="AlphaFoldDB" id="A0A803QHD7"/>
<proteinExistence type="predicted"/>
<evidence type="ECO:0000256" key="1">
    <source>
        <dbReference type="SAM" id="MobiDB-lite"/>
    </source>
</evidence>